<evidence type="ECO:0000256" key="1">
    <source>
        <dbReference type="SAM" id="SignalP"/>
    </source>
</evidence>
<dbReference type="RefSeq" id="WP_109825980.1">
    <property type="nucleotide sequence ID" value="NZ_CP029494.1"/>
</dbReference>
<keyword evidence="1" id="KW-0732">Signal</keyword>
<evidence type="ECO:0000313" key="3">
    <source>
        <dbReference type="Proteomes" id="UP000245368"/>
    </source>
</evidence>
<dbReference type="Proteomes" id="UP000245368">
    <property type="component" value="Chromosome"/>
</dbReference>
<name>A0A2Z3JFB9_9DEIO</name>
<organism evidence="2 3">
    <name type="scientific">Deinococcus irradiatisoli</name>
    <dbReference type="NCBI Taxonomy" id="2202254"/>
    <lineage>
        <taxon>Bacteria</taxon>
        <taxon>Thermotogati</taxon>
        <taxon>Deinococcota</taxon>
        <taxon>Deinococci</taxon>
        <taxon>Deinococcales</taxon>
        <taxon>Deinococcaceae</taxon>
        <taxon>Deinococcus</taxon>
    </lineage>
</organism>
<reference evidence="2 3" key="1">
    <citation type="submission" date="2018-05" db="EMBL/GenBank/DDBJ databases">
        <title>Complete Genome Sequence of Deinococcus sp. strain 17bor-2.</title>
        <authorList>
            <person name="Srinivasan S."/>
        </authorList>
    </citation>
    <scope>NUCLEOTIDE SEQUENCE [LARGE SCALE GENOMIC DNA]</scope>
    <source>
        <strain evidence="2 3">17bor-2</strain>
    </source>
</reference>
<dbReference type="EMBL" id="CP029494">
    <property type="protein sequence ID" value="AWN22696.1"/>
    <property type="molecule type" value="Genomic_DNA"/>
</dbReference>
<dbReference type="AlphaFoldDB" id="A0A2Z3JFB9"/>
<proteinExistence type="predicted"/>
<protein>
    <submittedName>
        <fullName evidence="2">Uncharacterized protein</fullName>
    </submittedName>
</protein>
<gene>
    <name evidence="2" type="ORF">DKM44_05150</name>
</gene>
<accession>A0A2Z3JFB9</accession>
<evidence type="ECO:0000313" key="2">
    <source>
        <dbReference type="EMBL" id="AWN22696.1"/>
    </source>
</evidence>
<keyword evidence="3" id="KW-1185">Reference proteome</keyword>
<feature type="chain" id="PRO_5016280595" evidence="1">
    <location>
        <begin position="23"/>
        <end position="200"/>
    </location>
</feature>
<sequence length="200" mass="21763">MAPVRLSAPRWLALGVLGSALAGAPGSWQVVDARGQLALARQVRPNRPCPALNLPASWRVLDEVYADVTGDGVPECLLAVWRPWKDWPTRRWSAQPSPIAGNHDAAGFSAHLAVLTPLGQGKYRERWVGSALYQPVVAITALPGGRLAALETTYALGSAAPGQHLSVWSWTGFGFRREERWALRARHLALDLVTRRPAAR</sequence>
<dbReference type="OrthoDB" id="68337at2"/>
<feature type="signal peptide" evidence="1">
    <location>
        <begin position="1"/>
        <end position="22"/>
    </location>
</feature>
<dbReference type="KEGG" id="dez:DKM44_05150"/>